<dbReference type="InterPro" id="IPR055755">
    <property type="entry name" value="DUF7331"/>
</dbReference>
<accession>A0ABD5MU39</accession>
<sequence length="81" mass="8159">MTTDPPAEGDAPTDPSVTHRYGRISLVDGGVIVYDRDRVNAWIQSSVAYDLPAPASATDATALDLGGGDGTVGGEDGPGGD</sequence>
<evidence type="ECO:0000256" key="1">
    <source>
        <dbReference type="SAM" id="MobiDB-lite"/>
    </source>
</evidence>
<dbReference type="Proteomes" id="UP001589595">
    <property type="component" value="Unassembled WGS sequence"/>
</dbReference>
<protein>
    <submittedName>
        <fullName evidence="2">Uncharacterized protein</fullName>
    </submittedName>
</protein>
<gene>
    <name evidence="2" type="ORF">ACFFOL_17495</name>
</gene>
<dbReference type="Pfam" id="PF24018">
    <property type="entry name" value="DUF7331"/>
    <property type="match status" value="1"/>
</dbReference>
<proteinExistence type="predicted"/>
<organism evidence="2 3">
    <name type="scientific">Halobaculum roseum</name>
    <dbReference type="NCBI Taxonomy" id="2175149"/>
    <lineage>
        <taxon>Archaea</taxon>
        <taxon>Methanobacteriati</taxon>
        <taxon>Methanobacteriota</taxon>
        <taxon>Stenosarchaea group</taxon>
        <taxon>Halobacteria</taxon>
        <taxon>Halobacteriales</taxon>
        <taxon>Haloferacaceae</taxon>
        <taxon>Halobaculum</taxon>
    </lineage>
</organism>
<dbReference type="EMBL" id="JBHMAJ010000011">
    <property type="protein sequence ID" value="MFB9825965.1"/>
    <property type="molecule type" value="Genomic_DNA"/>
</dbReference>
<feature type="region of interest" description="Disordered" evidence="1">
    <location>
        <begin position="59"/>
        <end position="81"/>
    </location>
</feature>
<name>A0ABD5MU39_9EURY</name>
<dbReference type="RefSeq" id="WP_222923886.1">
    <property type="nucleotide sequence ID" value="NZ_CP082288.1"/>
</dbReference>
<feature type="compositionally biased region" description="Gly residues" evidence="1">
    <location>
        <begin position="65"/>
        <end position="81"/>
    </location>
</feature>
<comment type="caution">
    <text evidence="2">The sequence shown here is derived from an EMBL/GenBank/DDBJ whole genome shotgun (WGS) entry which is preliminary data.</text>
</comment>
<dbReference type="GeneID" id="67212600"/>
<keyword evidence="3" id="KW-1185">Reference proteome</keyword>
<evidence type="ECO:0000313" key="2">
    <source>
        <dbReference type="EMBL" id="MFB9825965.1"/>
    </source>
</evidence>
<dbReference type="AlphaFoldDB" id="A0ABD5MU39"/>
<reference evidence="2" key="1">
    <citation type="submission" date="2024-09" db="EMBL/GenBank/DDBJ databases">
        <authorList>
            <person name="Sun Q."/>
        </authorList>
    </citation>
    <scope>NUCLEOTIDE SEQUENCE [LARGE SCALE GENOMIC DNA]</scope>
    <source>
        <strain evidence="2">JCM 31273</strain>
    </source>
</reference>
<evidence type="ECO:0000313" key="3">
    <source>
        <dbReference type="Proteomes" id="UP001589595"/>
    </source>
</evidence>